<evidence type="ECO:0000313" key="2">
    <source>
        <dbReference type="Proteomes" id="UP001176941"/>
    </source>
</evidence>
<dbReference type="EMBL" id="OX459937">
    <property type="protein sequence ID" value="CAI9151774.1"/>
    <property type="molecule type" value="Genomic_DNA"/>
</dbReference>
<proteinExistence type="predicted"/>
<accession>A0ABN8XQY1</accession>
<reference evidence="1" key="1">
    <citation type="submission" date="2023-04" db="EMBL/GenBank/DDBJ databases">
        <authorList>
            <consortium name="ELIXIR-Norway"/>
        </authorList>
    </citation>
    <scope>NUCLEOTIDE SEQUENCE [LARGE SCALE GENOMIC DNA]</scope>
</reference>
<gene>
    <name evidence="1" type="ORF">MRATA1EN1_LOCUS736</name>
</gene>
<organism evidence="1 2">
    <name type="scientific">Rangifer tarandus platyrhynchus</name>
    <name type="common">Svalbard reindeer</name>
    <dbReference type="NCBI Taxonomy" id="3082113"/>
    <lineage>
        <taxon>Eukaryota</taxon>
        <taxon>Metazoa</taxon>
        <taxon>Chordata</taxon>
        <taxon>Craniata</taxon>
        <taxon>Vertebrata</taxon>
        <taxon>Euteleostomi</taxon>
        <taxon>Mammalia</taxon>
        <taxon>Eutheria</taxon>
        <taxon>Laurasiatheria</taxon>
        <taxon>Artiodactyla</taxon>
        <taxon>Ruminantia</taxon>
        <taxon>Pecora</taxon>
        <taxon>Cervidae</taxon>
        <taxon>Odocoileinae</taxon>
        <taxon>Rangifer</taxon>
    </lineage>
</organism>
<name>A0ABN8XQY1_RANTA</name>
<protein>
    <submittedName>
        <fullName evidence="1">Uncharacterized protein</fullName>
    </submittedName>
</protein>
<dbReference type="Proteomes" id="UP001176941">
    <property type="component" value="Chromosome 1"/>
</dbReference>
<sequence length="108" mass="11484">MAPPPLLWGPCPGNLRTSVGSPDFHLPSSVSSPTSYFNCLTPLPTPGFPFQMSPATPEPGFSRCFPVPAEATGTLGRLMKCIGLEGWLQVHLPLASRIPAWTPGTDQP</sequence>
<keyword evidence="2" id="KW-1185">Reference proteome</keyword>
<evidence type="ECO:0000313" key="1">
    <source>
        <dbReference type="EMBL" id="CAI9151774.1"/>
    </source>
</evidence>